<dbReference type="EMBL" id="LNIX01000001">
    <property type="protein sequence ID" value="OXA63555.1"/>
    <property type="molecule type" value="Genomic_DNA"/>
</dbReference>
<keyword evidence="1" id="KW-0812">Transmembrane</keyword>
<keyword evidence="3" id="KW-1185">Reference proteome</keyword>
<sequence length="104" mass="12274">MGDWDKIDDQNIKEVANRLAIEQELNSLRSQLHQVQQNGDKRIANLQLELHRYHRQVLFLGRQLQKFTEERRKSSDLYNHILLWGVFAAVVLGNFVTLRKLGHL</sequence>
<proteinExistence type="predicted"/>
<evidence type="ECO:0000256" key="1">
    <source>
        <dbReference type="SAM" id="Phobius"/>
    </source>
</evidence>
<organism evidence="2 3">
    <name type="scientific">Folsomia candida</name>
    <name type="common">Springtail</name>
    <dbReference type="NCBI Taxonomy" id="158441"/>
    <lineage>
        <taxon>Eukaryota</taxon>
        <taxon>Metazoa</taxon>
        <taxon>Ecdysozoa</taxon>
        <taxon>Arthropoda</taxon>
        <taxon>Hexapoda</taxon>
        <taxon>Collembola</taxon>
        <taxon>Entomobryomorpha</taxon>
        <taxon>Isotomoidea</taxon>
        <taxon>Isotomidae</taxon>
        <taxon>Proisotominae</taxon>
        <taxon>Folsomia</taxon>
    </lineage>
</organism>
<evidence type="ECO:0000313" key="2">
    <source>
        <dbReference type="EMBL" id="OXA63555.1"/>
    </source>
</evidence>
<accession>A0A226F195</accession>
<reference evidence="2 3" key="1">
    <citation type="submission" date="2015-12" db="EMBL/GenBank/DDBJ databases">
        <title>The genome of Folsomia candida.</title>
        <authorList>
            <person name="Faddeeva A."/>
            <person name="Derks M.F."/>
            <person name="Anvar Y."/>
            <person name="Smit S."/>
            <person name="Van Straalen N."/>
            <person name="Roelofs D."/>
        </authorList>
    </citation>
    <scope>NUCLEOTIDE SEQUENCE [LARGE SCALE GENOMIC DNA]</scope>
    <source>
        <strain evidence="2 3">VU population</strain>
        <tissue evidence="2">Whole body</tissue>
    </source>
</reference>
<keyword evidence="1" id="KW-1133">Transmembrane helix</keyword>
<comment type="caution">
    <text evidence="2">The sequence shown here is derived from an EMBL/GenBank/DDBJ whole genome shotgun (WGS) entry which is preliminary data.</text>
</comment>
<name>A0A226F195_FOLCA</name>
<dbReference type="Proteomes" id="UP000198287">
    <property type="component" value="Unassembled WGS sequence"/>
</dbReference>
<protein>
    <submittedName>
        <fullName evidence="2">Uncharacterized protein</fullName>
    </submittedName>
</protein>
<keyword evidence="1" id="KW-0472">Membrane</keyword>
<feature type="transmembrane region" description="Helical" evidence="1">
    <location>
        <begin position="81"/>
        <end position="98"/>
    </location>
</feature>
<evidence type="ECO:0000313" key="3">
    <source>
        <dbReference type="Proteomes" id="UP000198287"/>
    </source>
</evidence>
<gene>
    <name evidence="2" type="ORF">Fcan01_01452</name>
</gene>
<dbReference type="AlphaFoldDB" id="A0A226F195"/>